<dbReference type="InterPro" id="IPR045760">
    <property type="entry name" value="DAP_DH_C"/>
</dbReference>
<keyword evidence="3" id="KW-1185">Reference proteome</keyword>
<dbReference type="RefSeq" id="WP_203003529.1">
    <property type="nucleotide sequence ID" value="NZ_JADWYU010000099.1"/>
</dbReference>
<feature type="domain" description="2,4-diaminopentanoate dehydrogenase C-terminal" evidence="1">
    <location>
        <begin position="148"/>
        <end position="349"/>
    </location>
</feature>
<dbReference type="Pfam" id="PF19328">
    <property type="entry name" value="DAP_DH_C"/>
    <property type="match status" value="1"/>
</dbReference>
<evidence type="ECO:0000313" key="2">
    <source>
        <dbReference type="EMBL" id="MBL7627369.1"/>
    </source>
</evidence>
<gene>
    <name evidence="2" type="ORF">I7412_09345</name>
</gene>
<proteinExistence type="predicted"/>
<reference evidence="2" key="1">
    <citation type="submission" date="2020-12" db="EMBL/GenBank/DDBJ databases">
        <title>Genomic characterization of non-nitrogen-fixing Frankia strains.</title>
        <authorList>
            <person name="Carlos-Shanley C."/>
            <person name="Guerra T."/>
            <person name="Hahn D."/>
        </authorList>
    </citation>
    <scope>NUCLEOTIDE SEQUENCE</scope>
    <source>
        <strain evidence="2">CN6</strain>
    </source>
</reference>
<evidence type="ECO:0000313" key="3">
    <source>
        <dbReference type="Proteomes" id="UP000604475"/>
    </source>
</evidence>
<comment type="caution">
    <text evidence="2">The sequence shown here is derived from an EMBL/GenBank/DDBJ whole genome shotgun (WGS) entry which is preliminary data.</text>
</comment>
<organism evidence="2 3">
    <name type="scientific">Frankia nepalensis</name>
    <dbReference type="NCBI Taxonomy" id="1836974"/>
    <lineage>
        <taxon>Bacteria</taxon>
        <taxon>Bacillati</taxon>
        <taxon>Actinomycetota</taxon>
        <taxon>Actinomycetes</taxon>
        <taxon>Frankiales</taxon>
        <taxon>Frankiaceae</taxon>
        <taxon>Frankia</taxon>
    </lineage>
</organism>
<dbReference type="Gene3D" id="3.40.50.720">
    <property type="entry name" value="NAD(P)-binding Rossmann-like Domain"/>
    <property type="match status" value="1"/>
</dbReference>
<dbReference type="AlphaFoldDB" id="A0A937RHB6"/>
<name>A0A937RHB6_9ACTN</name>
<dbReference type="InterPro" id="IPR036291">
    <property type="entry name" value="NAD(P)-bd_dom_sf"/>
</dbReference>
<accession>A0A937RHB6</accession>
<sequence length="360" mass="38723">MARVIQWGTGNVGLHSLRGILERPELELVGLRTYLPAKIGRDAGDFVGRPRLGVTATDDVDALIATEAECVLYNALGTTLVSLDQPVDDIARLLESGKNVIASAVDLFLYIRPGLAPAHVTPEIIARLTAACEAGQSTFYAAGMTPGFALDLWPITMTRVCRRVDHVKVTEIVNMHDYQSSTMAFMGFGLPPDAPAGMYGLFEDAQNSPYAAALTLLVEAMGEHLDDIQYERELATTPVPLSAPSGEYAPGTVVATRFRFVGIAAGRPLATVEYVWRVTDDVAPAWPTGHCRWILEISGEPTLRTEMTLSTEQDARRPTSLTVAMHGLNAIPAVVAAPPGLANHLTLPVFGGRGRHSLRS</sequence>
<evidence type="ECO:0000259" key="1">
    <source>
        <dbReference type="Pfam" id="PF19328"/>
    </source>
</evidence>
<dbReference type="EMBL" id="JAEACQ010000160">
    <property type="protein sequence ID" value="MBL7627369.1"/>
    <property type="molecule type" value="Genomic_DNA"/>
</dbReference>
<protein>
    <recommendedName>
        <fullName evidence="1">2,4-diaminopentanoate dehydrogenase C-terminal domain-containing protein</fullName>
    </recommendedName>
</protein>
<dbReference type="Proteomes" id="UP000604475">
    <property type="component" value="Unassembled WGS sequence"/>
</dbReference>
<dbReference type="CDD" id="cd24146">
    <property type="entry name" value="nat-AmDH_N_like"/>
    <property type="match status" value="1"/>
</dbReference>
<dbReference type="SUPFAM" id="SSF51735">
    <property type="entry name" value="NAD(P)-binding Rossmann-fold domains"/>
    <property type="match status" value="1"/>
</dbReference>